<dbReference type="RefSeq" id="WP_076955586.1">
    <property type="nucleotide sequence ID" value="NZ_MLCO01000009.1"/>
</dbReference>
<dbReference type="PANTHER" id="PTHR10434:SF11">
    <property type="entry name" value="1-ACYL-SN-GLYCEROL-3-PHOSPHATE ACYLTRANSFERASE"/>
    <property type="match status" value="1"/>
</dbReference>
<keyword evidence="6" id="KW-1185">Reference proteome</keyword>
<evidence type="ECO:0000256" key="3">
    <source>
        <dbReference type="ARBA" id="ARBA00023315"/>
    </source>
</evidence>
<sequence length="236" mass="25775">MKWELRPARDLGLSPMDRLRSQGREAGLGSLAAQGVWRRMVRGYLAVAHRLVVEGRENLPPAPPYVLIGNHSSHLDALTLCSVLRGAAARRGYALAAGDFFFSSGASSAFAAYAVNALPVWRRRTTRKELNTLRDRLVEDSLVYILFPEGTRSRDGEMAKFQMGLGTLVAGTPVPVVPCYLEGAHKAWPPDARFPKPSPLVLRIGKPLHFAGQPNEKAGWAAIAEQSEAAVRALIR</sequence>
<feature type="domain" description="Phospholipid/glycerol acyltransferase" evidence="4">
    <location>
        <begin position="65"/>
        <end position="184"/>
    </location>
</feature>
<comment type="caution">
    <text evidence="5">The sequence shown here is derived from an EMBL/GenBank/DDBJ whole genome shotgun (WGS) entry which is preliminary data.</text>
</comment>
<dbReference type="SMART" id="SM00563">
    <property type="entry name" value="PlsC"/>
    <property type="match status" value="1"/>
</dbReference>
<keyword evidence="2 5" id="KW-0808">Transferase</keyword>
<dbReference type="InterPro" id="IPR002123">
    <property type="entry name" value="Plipid/glycerol_acylTrfase"/>
</dbReference>
<accession>A0A1V2H7W9</accession>
<dbReference type="GO" id="GO:0006654">
    <property type="term" value="P:phosphatidic acid biosynthetic process"/>
    <property type="evidence" value="ECO:0007669"/>
    <property type="project" value="TreeGrafter"/>
</dbReference>
<dbReference type="Pfam" id="PF01553">
    <property type="entry name" value="Acyltransferase"/>
    <property type="match status" value="1"/>
</dbReference>
<proteinExistence type="predicted"/>
<reference evidence="5 6" key="1">
    <citation type="submission" date="2016-10" db="EMBL/GenBank/DDBJ databases">
        <title>Draft Genome sequence of Roseomonas sp. strain M3.</title>
        <authorList>
            <person name="Subhash Y."/>
            <person name="Lee S."/>
        </authorList>
    </citation>
    <scope>NUCLEOTIDE SEQUENCE [LARGE SCALE GENOMIC DNA]</scope>
    <source>
        <strain evidence="5 6">M3</strain>
    </source>
</reference>
<gene>
    <name evidence="5" type="ORF">BKE38_01390</name>
</gene>
<dbReference type="SUPFAM" id="SSF69593">
    <property type="entry name" value="Glycerol-3-phosphate (1)-acyltransferase"/>
    <property type="match status" value="1"/>
</dbReference>
<evidence type="ECO:0000256" key="1">
    <source>
        <dbReference type="ARBA" id="ARBA00005189"/>
    </source>
</evidence>
<dbReference type="Proteomes" id="UP000188879">
    <property type="component" value="Unassembled WGS sequence"/>
</dbReference>
<evidence type="ECO:0000256" key="2">
    <source>
        <dbReference type="ARBA" id="ARBA00022679"/>
    </source>
</evidence>
<protein>
    <submittedName>
        <fullName evidence="5">1-acyl-sn-glycerol-3-phosphate acyltransferase</fullName>
    </submittedName>
</protein>
<evidence type="ECO:0000313" key="6">
    <source>
        <dbReference type="Proteomes" id="UP000188879"/>
    </source>
</evidence>
<dbReference type="AlphaFoldDB" id="A0A1V2H7W9"/>
<organism evidence="5 6">
    <name type="scientific">Teichococcus deserti</name>
    <dbReference type="NCBI Taxonomy" id="1817963"/>
    <lineage>
        <taxon>Bacteria</taxon>
        <taxon>Pseudomonadati</taxon>
        <taxon>Pseudomonadota</taxon>
        <taxon>Alphaproteobacteria</taxon>
        <taxon>Acetobacterales</taxon>
        <taxon>Roseomonadaceae</taxon>
        <taxon>Roseomonas</taxon>
    </lineage>
</organism>
<name>A0A1V2H7W9_9PROT</name>
<evidence type="ECO:0000259" key="4">
    <source>
        <dbReference type="SMART" id="SM00563"/>
    </source>
</evidence>
<comment type="pathway">
    <text evidence="1">Lipid metabolism.</text>
</comment>
<dbReference type="EMBL" id="MLCO01000009">
    <property type="protein sequence ID" value="ONG58886.1"/>
    <property type="molecule type" value="Genomic_DNA"/>
</dbReference>
<keyword evidence="3 5" id="KW-0012">Acyltransferase</keyword>
<dbReference type="OrthoDB" id="9808424at2"/>
<dbReference type="GO" id="GO:0003841">
    <property type="term" value="F:1-acylglycerol-3-phosphate O-acyltransferase activity"/>
    <property type="evidence" value="ECO:0007669"/>
    <property type="project" value="TreeGrafter"/>
</dbReference>
<evidence type="ECO:0000313" key="5">
    <source>
        <dbReference type="EMBL" id="ONG58886.1"/>
    </source>
</evidence>
<dbReference type="CDD" id="cd07989">
    <property type="entry name" value="LPLAT_AGPAT-like"/>
    <property type="match status" value="1"/>
</dbReference>
<dbReference type="PANTHER" id="PTHR10434">
    <property type="entry name" value="1-ACYL-SN-GLYCEROL-3-PHOSPHATE ACYLTRANSFERASE"/>
    <property type="match status" value="1"/>
</dbReference>